<accession>A0A521D1A4</accession>
<dbReference type="OrthoDB" id="9773381at2"/>
<keyword evidence="3" id="KW-1185">Reference proteome</keyword>
<dbReference type="RefSeq" id="WP_142714516.1">
    <property type="nucleotide sequence ID" value="NZ_FXTH01000008.1"/>
</dbReference>
<evidence type="ECO:0008006" key="4">
    <source>
        <dbReference type="Google" id="ProtNLM"/>
    </source>
</evidence>
<reference evidence="2 3" key="1">
    <citation type="submission" date="2017-05" db="EMBL/GenBank/DDBJ databases">
        <authorList>
            <person name="Varghese N."/>
            <person name="Submissions S."/>
        </authorList>
    </citation>
    <scope>NUCLEOTIDE SEQUENCE [LARGE SCALE GENOMIC DNA]</scope>
    <source>
        <strain evidence="2 3">DSM 21194</strain>
    </source>
</reference>
<sequence>MNLLSVSKRWSSLALCLLALLFSEQAACQEINADVTVDRSQINSTSLSYMDNLSDEIETYLNEYTWTDTNFGTEERVRVDIQITLLSVDDNFNFDAQVIFRSRRPIYHTARETALFFYNEENWGFSYTPNRSLIHDRLRFDALTSFLDFYAYIILGYDFDSFDELGGTPYFSEAQNIVSQAPSTAPGWDRGSMNRRNRALLVAGLLNPNYEGLRLAMYQYHRQGLDYFVDDPEEARQQILKALQKIEQAKQTTASNLLFDTFFNTKYREIGNIFEDAKPEVRLEAYQLLSNIDQSHLSEYQKLQ</sequence>
<keyword evidence="1" id="KW-0732">Signal</keyword>
<gene>
    <name evidence="2" type="ORF">SAMN06265218_10892</name>
</gene>
<feature type="chain" id="PRO_5021835027" description="DUF4835 domain-containing protein" evidence="1">
    <location>
        <begin position="27"/>
        <end position="304"/>
    </location>
</feature>
<dbReference type="EMBL" id="FXTH01000008">
    <property type="protein sequence ID" value="SMO65454.1"/>
    <property type="molecule type" value="Genomic_DNA"/>
</dbReference>
<evidence type="ECO:0000256" key="1">
    <source>
        <dbReference type="SAM" id="SignalP"/>
    </source>
</evidence>
<evidence type="ECO:0000313" key="2">
    <source>
        <dbReference type="EMBL" id="SMO65454.1"/>
    </source>
</evidence>
<evidence type="ECO:0000313" key="3">
    <source>
        <dbReference type="Proteomes" id="UP000317593"/>
    </source>
</evidence>
<dbReference type="InterPro" id="IPR032274">
    <property type="entry name" value="DUF4835"/>
</dbReference>
<name>A0A521D1A4_9BACT</name>
<feature type="signal peptide" evidence="1">
    <location>
        <begin position="1"/>
        <end position="26"/>
    </location>
</feature>
<dbReference type="Proteomes" id="UP000317593">
    <property type="component" value="Unassembled WGS sequence"/>
</dbReference>
<dbReference type="AlphaFoldDB" id="A0A521D1A4"/>
<proteinExistence type="predicted"/>
<organism evidence="2 3">
    <name type="scientific">Fodinibius sediminis</name>
    <dbReference type="NCBI Taxonomy" id="1214077"/>
    <lineage>
        <taxon>Bacteria</taxon>
        <taxon>Pseudomonadati</taxon>
        <taxon>Balneolota</taxon>
        <taxon>Balneolia</taxon>
        <taxon>Balneolales</taxon>
        <taxon>Balneolaceae</taxon>
        <taxon>Fodinibius</taxon>
    </lineage>
</organism>
<dbReference type="Pfam" id="PF16119">
    <property type="entry name" value="DUF4835"/>
    <property type="match status" value="1"/>
</dbReference>
<protein>
    <recommendedName>
        <fullName evidence="4">DUF4835 domain-containing protein</fullName>
    </recommendedName>
</protein>